<dbReference type="InterPro" id="IPR013783">
    <property type="entry name" value="Ig-like_fold"/>
</dbReference>
<proteinExistence type="predicted"/>
<keyword evidence="1" id="KW-0812">Transmembrane</keyword>
<reference evidence="3" key="1">
    <citation type="journal article" date="2012" name="PLoS ONE">
        <title>Gene sets for utilization of primary and secondary nutrition supplies in the distal gut of endangered iberian lynx.</title>
        <authorList>
            <person name="Alcaide M."/>
            <person name="Messina E."/>
            <person name="Richter M."/>
            <person name="Bargiela R."/>
            <person name="Peplies J."/>
            <person name="Huws S.A."/>
            <person name="Newbold C.J."/>
            <person name="Golyshin P.N."/>
            <person name="Simon M.A."/>
            <person name="Lopez G."/>
            <person name="Yakimov M.M."/>
            <person name="Ferrer M."/>
        </authorList>
    </citation>
    <scope>NUCLEOTIDE SEQUENCE</scope>
</reference>
<dbReference type="AlphaFoldDB" id="J9BSN0"/>
<keyword evidence="1" id="KW-0472">Membrane</keyword>
<feature type="non-terminal residue" evidence="3">
    <location>
        <position position="1"/>
    </location>
</feature>
<dbReference type="Pfam" id="PF17802">
    <property type="entry name" value="SpaA"/>
    <property type="match status" value="1"/>
</dbReference>
<gene>
    <name evidence="3" type="ORF">EVA_21358</name>
</gene>
<dbReference type="InterPro" id="IPR041033">
    <property type="entry name" value="SpaA_PFL_dom_1"/>
</dbReference>
<organism evidence="3">
    <name type="scientific">gut metagenome</name>
    <dbReference type="NCBI Taxonomy" id="749906"/>
    <lineage>
        <taxon>unclassified sequences</taxon>
        <taxon>metagenomes</taxon>
        <taxon>organismal metagenomes</taxon>
    </lineage>
</organism>
<dbReference type="Gene3D" id="2.60.40.10">
    <property type="entry name" value="Immunoglobulins"/>
    <property type="match status" value="1"/>
</dbReference>
<protein>
    <submittedName>
        <fullName evidence="3">Surface protein</fullName>
    </submittedName>
</protein>
<keyword evidence="1" id="KW-1133">Transmembrane helix</keyword>
<evidence type="ECO:0000259" key="2">
    <source>
        <dbReference type="Pfam" id="PF17802"/>
    </source>
</evidence>
<dbReference type="EMBL" id="AMCI01008772">
    <property type="protein sequence ID" value="EJW90535.1"/>
    <property type="molecule type" value="Genomic_DNA"/>
</dbReference>
<evidence type="ECO:0000313" key="3">
    <source>
        <dbReference type="EMBL" id="EJW90535.1"/>
    </source>
</evidence>
<feature type="non-terminal residue" evidence="3">
    <location>
        <position position="124"/>
    </location>
</feature>
<accession>J9BSN0</accession>
<feature type="transmembrane region" description="Helical" evidence="1">
    <location>
        <begin position="95"/>
        <end position="114"/>
    </location>
</feature>
<sequence>TDENGEVSFTGLDHGKYQITEIKTHPGNALLKEPIIVTVPMTMTEEEANSYGNVDFDAAKEDVSYTDKWFFYSCLYEVTNNATFKMAMTGGDGTWKIGFVGMGVLALVGTGLIVHETKTNKRKR</sequence>
<feature type="domain" description="SpaA-like prealbumin fold" evidence="2">
    <location>
        <begin position="1"/>
        <end position="43"/>
    </location>
</feature>
<evidence type="ECO:0000256" key="1">
    <source>
        <dbReference type="SAM" id="Phobius"/>
    </source>
</evidence>
<comment type="caution">
    <text evidence="3">The sequence shown here is derived from an EMBL/GenBank/DDBJ whole genome shotgun (WGS) entry which is preliminary data.</text>
</comment>
<name>J9BSN0_9ZZZZ</name>